<evidence type="ECO:0000313" key="3">
    <source>
        <dbReference type="Proteomes" id="UP001159363"/>
    </source>
</evidence>
<accession>A0ABQ9I296</accession>
<reference evidence="2 3" key="1">
    <citation type="submission" date="2023-02" db="EMBL/GenBank/DDBJ databases">
        <title>LHISI_Scaffold_Assembly.</title>
        <authorList>
            <person name="Stuart O.P."/>
            <person name="Cleave R."/>
            <person name="Magrath M.J.L."/>
            <person name="Mikheyev A.S."/>
        </authorList>
    </citation>
    <scope>NUCLEOTIDE SEQUENCE [LARGE SCALE GENOMIC DNA]</scope>
    <source>
        <strain evidence="2">Daus_M_001</strain>
        <tissue evidence="2">Leg muscle</tissue>
    </source>
</reference>
<evidence type="ECO:0008006" key="4">
    <source>
        <dbReference type="Google" id="ProtNLM"/>
    </source>
</evidence>
<proteinExistence type="predicted"/>
<protein>
    <recommendedName>
        <fullName evidence="4">Reverse transcriptase</fullName>
    </recommendedName>
</protein>
<keyword evidence="3" id="KW-1185">Reference proteome</keyword>
<evidence type="ECO:0000313" key="2">
    <source>
        <dbReference type="EMBL" id="KAJ8890777.1"/>
    </source>
</evidence>
<sequence>MNSSHPQLERPHLPVPCSSLFQPPHKTASEPQLIIERISQRLPVPLGIANLWFRPTRTNSPPRAPTSFSCSTTTAQGPALSSVWQQRQRHDLPLAAAPAGKLASVATLAVWNTMNSTPDFVLCRKAIHPSLYNNRVGTWDDPILGKILFALPVQLCAHITNQICLCPPGKQISGDEKSFTAFGARIWTHYVKCDGFEWLSWQPRLLWSIAVCSPWLPDVAHDYLTGLNFTGVPFSDCLALNADNAPVMVGKNCRVASVLKQEMPNLPAVVHWCWPVNLACWSAGVHRYWLTLGLTDWDPPKPQISSAMRCVFSTQGWFVDWKGWSPEAVGGLCLLQRAEVLESGGEGFSSDWYLDIVSAHFTLLWIPLRREKGIRSELLQSGLAKVEQVTWWSYSGLLSRTVSDNPVLSPSLSTRTRIAVGTESWVSRADYPNTPGDVLLPAPEARWKEQTDKVTPWGWVPRARSLPFYTLGCIERVAVQGVGFHWRVLGVRIKFLVTCCVLTGLTSMR</sequence>
<dbReference type="EMBL" id="JARBHB010000003">
    <property type="protein sequence ID" value="KAJ8890777.1"/>
    <property type="molecule type" value="Genomic_DNA"/>
</dbReference>
<comment type="caution">
    <text evidence="2">The sequence shown here is derived from an EMBL/GenBank/DDBJ whole genome shotgun (WGS) entry which is preliminary data.</text>
</comment>
<dbReference type="Proteomes" id="UP001159363">
    <property type="component" value="Chromosome 3"/>
</dbReference>
<gene>
    <name evidence="2" type="ORF">PR048_010286</name>
</gene>
<organism evidence="2 3">
    <name type="scientific">Dryococelus australis</name>
    <dbReference type="NCBI Taxonomy" id="614101"/>
    <lineage>
        <taxon>Eukaryota</taxon>
        <taxon>Metazoa</taxon>
        <taxon>Ecdysozoa</taxon>
        <taxon>Arthropoda</taxon>
        <taxon>Hexapoda</taxon>
        <taxon>Insecta</taxon>
        <taxon>Pterygota</taxon>
        <taxon>Neoptera</taxon>
        <taxon>Polyneoptera</taxon>
        <taxon>Phasmatodea</taxon>
        <taxon>Verophasmatodea</taxon>
        <taxon>Anareolatae</taxon>
        <taxon>Phasmatidae</taxon>
        <taxon>Eurycanthinae</taxon>
        <taxon>Dryococelus</taxon>
    </lineage>
</organism>
<name>A0ABQ9I296_9NEOP</name>
<feature type="region of interest" description="Disordered" evidence="1">
    <location>
        <begin position="1"/>
        <end position="22"/>
    </location>
</feature>
<evidence type="ECO:0000256" key="1">
    <source>
        <dbReference type="SAM" id="MobiDB-lite"/>
    </source>
</evidence>